<evidence type="ECO:0000256" key="3">
    <source>
        <dbReference type="SAM" id="Phobius"/>
    </source>
</evidence>
<feature type="transmembrane region" description="Helical" evidence="3">
    <location>
        <begin position="6"/>
        <end position="27"/>
    </location>
</feature>
<evidence type="ECO:0000256" key="2">
    <source>
        <dbReference type="RuleBase" id="RU000363"/>
    </source>
</evidence>
<protein>
    <submittedName>
        <fullName evidence="4">Dehydrogenase/reductase SDR family member 7</fullName>
    </submittedName>
</protein>
<feature type="non-terminal residue" evidence="4">
    <location>
        <position position="321"/>
    </location>
</feature>
<dbReference type="InterPro" id="IPR036291">
    <property type="entry name" value="NAD(P)-bd_dom_sf"/>
</dbReference>
<sequence>MSLIDILFAAFFVWVLVCFLYVILADADMTLLYYHKFGSRNELFSNQVIWITGASSGIGEYLAYSLIKRQAKLALSGVNIERLRKVKNKCIELSGCPEENVLLVPFSIEKFEEHDSHVNKVLDHFGHIDILVNNAGFSQRADFPGIDIEVDQKLFSVNVFGSVNLTRKVLKHFLEQKKGHVVVTSSLAGKMGAPYSSAYTGSKHALHGYFECLRTEMIGQNIDVTIVCPGPVFSQITDRCVTGKLGEKFDHTQKPTDRKMKTDRCSELMVSAIAHKLDECWICIQPLLILFYLSQYCPTVYKSILKKFFSKELARKLRQGQ</sequence>
<dbReference type="PANTHER" id="PTHR44269">
    <property type="entry name" value="DEHYDROGENASE/REDUCTASE SDR FAMILY MEMBER 7-RELATED"/>
    <property type="match status" value="1"/>
</dbReference>
<dbReference type="OrthoDB" id="47007at2759"/>
<dbReference type="AlphaFoldDB" id="A0A087T5U2"/>
<comment type="similarity">
    <text evidence="2">Belongs to the short-chain dehydrogenases/reductases (SDR) family.</text>
</comment>
<gene>
    <name evidence="4" type="ORF">X975_07423</name>
</gene>
<reference evidence="4 5" key="1">
    <citation type="submission" date="2013-11" db="EMBL/GenBank/DDBJ databases">
        <title>Genome sequencing of Stegodyphus mimosarum.</title>
        <authorList>
            <person name="Bechsgaard J."/>
        </authorList>
    </citation>
    <scope>NUCLEOTIDE SEQUENCE [LARGE SCALE GENOMIC DNA]</scope>
</reference>
<evidence type="ECO:0000313" key="4">
    <source>
        <dbReference type="EMBL" id="KFM60481.1"/>
    </source>
</evidence>
<dbReference type="Gene3D" id="3.40.50.720">
    <property type="entry name" value="NAD(P)-binding Rossmann-like Domain"/>
    <property type="match status" value="1"/>
</dbReference>
<dbReference type="InterPro" id="IPR020904">
    <property type="entry name" value="Sc_DH/Rdtase_CS"/>
</dbReference>
<keyword evidence="5" id="KW-1185">Reference proteome</keyword>
<dbReference type="EMBL" id="KK113572">
    <property type="protein sequence ID" value="KFM60481.1"/>
    <property type="molecule type" value="Genomic_DNA"/>
</dbReference>
<evidence type="ECO:0000256" key="1">
    <source>
        <dbReference type="ARBA" id="ARBA00023002"/>
    </source>
</evidence>
<accession>A0A087T5U2</accession>
<keyword evidence="3" id="KW-1133">Transmembrane helix</keyword>
<keyword evidence="3" id="KW-0472">Membrane</keyword>
<dbReference type="SUPFAM" id="SSF51735">
    <property type="entry name" value="NAD(P)-binding Rossmann-fold domains"/>
    <property type="match status" value="1"/>
</dbReference>
<dbReference type="PROSITE" id="PS00061">
    <property type="entry name" value="ADH_SHORT"/>
    <property type="match status" value="1"/>
</dbReference>
<proteinExistence type="inferred from homology"/>
<dbReference type="OMA" id="KLDECWI"/>
<dbReference type="PANTHER" id="PTHR44269:SF2">
    <property type="entry name" value="DEHYDROGENASE_REDUCTASE SDR FAMILY MEMBER 7"/>
    <property type="match status" value="1"/>
</dbReference>
<dbReference type="STRING" id="407821.A0A087T5U2"/>
<organism evidence="4 5">
    <name type="scientific">Stegodyphus mimosarum</name>
    <name type="common">African social velvet spider</name>
    <dbReference type="NCBI Taxonomy" id="407821"/>
    <lineage>
        <taxon>Eukaryota</taxon>
        <taxon>Metazoa</taxon>
        <taxon>Ecdysozoa</taxon>
        <taxon>Arthropoda</taxon>
        <taxon>Chelicerata</taxon>
        <taxon>Arachnida</taxon>
        <taxon>Araneae</taxon>
        <taxon>Araneomorphae</taxon>
        <taxon>Entelegynae</taxon>
        <taxon>Eresoidea</taxon>
        <taxon>Eresidae</taxon>
        <taxon>Stegodyphus</taxon>
    </lineage>
</organism>
<dbReference type="Pfam" id="PF00106">
    <property type="entry name" value="adh_short"/>
    <property type="match status" value="1"/>
</dbReference>
<dbReference type="Proteomes" id="UP000054359">
    <property type="component" value="Unassembled WGS sequence"/>
</dbReference>
<dbReference type="GO" id="GO:0016491">
    <property type="term" value="F:oxidoreductase activity"/>
    <property type="evidence" value="ECO:0007669"/>
    <property type="project" value="UniProtKB-KW"/>
</dbReference>
<dbReference type="InterPro" id="IPR002347">
    <property type="entry name" value="SDR_fam"/>
</dbReference>
<dbReference type="PRINTS" id="PR00081">
    <property type="entry name" value="GDHRDH"/>
</dbReference>
<keyword evidence="1" id="KW-0560">Oxidoreductase</keyword>
<name>A0A087T5U2_STEMI</name>
<dbReference type="InterPro" id="IPR053011">
    <property type="entry name" value="SDR_family_member_7"/>
</dbReference>
<dbReference type="PRINTS" id="PR00080">
    <property type="entry name" value="SDRFAMILY"/>
</dbReference>
<keyword evidence="3" id="KW-0812">Transmembrane</keyword>
<evidence type="ECO:0000313" key="5">
    <source>
        <dbReference type="Proteomes" id="UP000054359"/>
    </source>
</evidence>